<dbReference type="Pfam" id="PF25917">
    <property type="entry name" value="BSH_RND"/>
    <property type="match status" value="1"/>
</dbReference>
<dbReference type="Proteomes" id="UP001523392">
    <property type="component" value="Unassembled WGS sequence"/>
</dbReference>
<keyword evidence="2" id="KW-0472">Membrane</keyword>
<keyword evidence="6" id="KW-1185">Reference proteome</keyword>
<evidence type="ECO:0000259" key="4">
    <source>
        <dbReference type="Pfam" id="PF25963"/>
    </source>
</evidence>
<dbReference type="PANTHER" id="PTHR30386:SF24">
    <property type="entry name" value="MULTIDRUG RESISTANCE EFFLUX PUMP"/>
    <property type="match status" value="1"/>
</dbReference>
<evidence type="ECO:0000313" key="5">
    <source>
        <dbReference type="EMBL" id="MCO6417102.1"/>
    </source>
</evidence>
<keyword evidence="1" id="KW-0175">Coiled coil</keyword>
<evidence type="ECO:0000256" key="1">
    <source>
        <dbReference type="SAM" id="Coils"/>
    </source>
</evidence>
<feature type="transmembrane region" description="Helical" evidence="2">
    <location>
        <begin position="21"/>
        <end position="38"/>
    </location>
</feature>
<keyword evidence="2" id="KW-1133">Transmembrane helix</keyword>
<feature type="coiled-coil region" evidence="1">
    <location>
        <begin position="117"/>
        <end position="189"/>
    </location>
</feature>
<feature type="domain" description="Multidrug resistance protein MdtA-like barrel-sandwich hybrid" evidence="3">
    <location>
        <begin position="60"/>
        <end position="248"/>
    </location>
</feature>
<reference evidence="5 6" key="1">
    <citation type="submission" date="2021-12" db="EMBL/GenBank/DDBJ databases">
        <title>Siccirubricoccus leaddurans sp. nov., a high concentration Zn2+ tolerance bacterium.</title>
        <authorList>
            <person name="Cao Y."/>
        </authorList>
    </citation>
    <scope>NUCLEOTIDE SEQUENCE [LARGE SCALE GENOMIC DNA]</scope>
    <source>
        <strain evidence="5 6">KC 17139</strain>
    </source>
</reference>
<proteinExistence type="predicted"/>
<dbReference type="Pfam" id="PF25963">
    <property type="entry name" value="Beta-barrel_AAEA"/>
    <property type="match status" value="1"/>
</dbReference>
<dbReference type="Gene3D" id="2.40.30.170">
    <property type="match status" value="1"/>
</dbReference>
<sequence length="371" mass="39239">MQPAAPPSAPRRRLLRRLRPVALVVLLGAATLGGDWWWQVGRFQESTDNAYLAGDITPLAARIEGDVAEILVADNQQVTAGQVLIRLEQQDWRARRDSAAASLAAAEATQATILAQRQQQLATIAAVEASIRQAEAERVRATQDAVRYETLAVGGVGARQAAERSLADQRKAEAALAAAQANLTAARAALPVLDAQAAGAESQVIGARAALALAESSLAYTEIRAPFDGVAGNRAAQIGQHVRPGQMLISVARPPEQHWLVANFKETQLARMRPGQPVTVTLDVTGAELRAHIDSLAPATGALFSLLPPENATGNFTRIVQRVPVKIRFDDPAAALLRPGLSAVAEVDTRDDPSAPRGVWAVAAATLGLRP</sequence>
<comment type="caution">
    <text evidence="5">The sequence shown here is derived from an EMBL/GenBank/DDBJ whole genome shotgun (WGS) entry which is preliminary data.</text>
</comment>
<dbReference type="InterPro" id="IPR058625">
    <property type="entry name" value="MdtA-like_BSH"/>
</dbReference>
<evidence type="ECO:0000256" key="2">
    <source>
        <dbReference type="SAM" id="Phobius"/>
    </source>
</evidence>
<feature type="domain" description="p-hydroxybenzoic acid efflux pump subunit AaeA-like beta-barrel" evidence="4">
    <location>
        <begin position="259"/>
        <end position="344"/>
    </location>
</feature>
<dbReference type="Gene3D" id="2.40.50.100">
    <property type="match status" value="1"/>
</dbReference>
<gene>
    <name evidence="5" type="ORF">JYK14_13155</name>
</gene>
<dbReference type="EMBL" id="JAFIRR010000082">
    <property type="protein sequence ID" value="MCO6417102.1"/>
    <property type="molecule type" value="Genomic_DNA"/>
</dbReference>
<dbReference type="PRINTS" id="PR01490">
    <property type="entry name" value="RTXTOXIND"/>
</dbReference>
<dbReference type="InterPro" id="IPR050739">
    <property type="entry name" value="MFP"/>
</dbReference>
<dbReference type="PANTHER" id="PTHR30386">
    <property type="entry name" value="MEMBRANE FUSION SUBUNIT OF EMRAB-TOLC MULTIDRUG EFFLUX PUMP"/>
    <property type="match status" value="1"/>
</dbReference>
<protein>
    <submittedName>
        <fullName evidence="5">HlyD family secretion protein</fullName>
    </submittedName>
</protein>
<dbReference type="RefSeq" id="WP_252953732.1">
    <property type="nucleotide sequence ID" value="NZ_JAFIRR010000082.1"/>
</dbReference>
<accession>A0ABT1D5A4</accession>
<name>A0ABT1D5A4_9PROT</name>
<organism evidence="5 6">
    <name type="scientific">Siccirubricoccus soli</name>
    <dbReference type="NCBI Taxonomy" id="2899147"/>
    <lineage>
        <taxon>Bacteria</taxon>
        <taxon>Pseudomonadati</taxon>
        <taxon>Pseudomonadota</taxon>
        <taxon>Alphaproteobacteria</taxon>
        <taxon>Acetobacterales</taxon>
        <taxon>Roseomonadaceae</taxon>
        <taxon>Siccirubricoccus</taxon>
    </lineage>
</organism>
<evidence type="ECO:0000259" key="3">
    <source>
        <dbReference type="Pfam" id="PF25917"/>
    </source>
</evidence>
<keyword evidence="2" id="KW-0812">Transmembrane</keyword>
<evidence type="ECO:0000313" key="6">
    <source>
        <dbReference type="Proteomes" id="UP001523392"/>
    </source>
</evidence>
<dbReference type="InterPro" id="IPR058634">
    <property type="entry name" value="AaeA-lik-b-barrel"/>
</dbReference>
<dbReference type="SUPFAM" id="SSF111369">
    <property type="entry name" value="HlyD-like secretion proteins"/>
    <property type="match status" value="2"/>
</dbReference>